<dbReference type="Gene3D" id="1.10.530.10">
    <property type="match status" value="1"/>
</dbReference>
<dbReference type="HOGENOM" id="CLU_035402_1_1_6"/>
<dbReference type="InterPro" id="IPR023346">
    <property type="entry name" value="Lysozyme-like_dom_sf"/>
</dbReference>
<dbReference type="Gene3D" id="1.10.8.350">
    <property type="entry name" value="Bacterial muramidase"/>
    <property type="match status" value="1"/>
</dbReference>
<dbReference type="PANTHER" id="PTHR30163:SF9">
    <property type="entry name" value="MEMBRANE-BOUND LYTIC MUREIN TRANSGLYCOSYLASE B"/>
    <property type="match status" value="1"/>
</dbReference>
<reference evidence="4 5" key="1">
    <citation type="journal article" date="2012" name="J. Bacteriol.">
        <title>Complete Genome Sequence of the BTEX-Degrading Bacterium Pseudoxanthomonas spadix BD-a59.</title>
        <authorList>
            <person name="Lee S.H."/>
            <person name="Jin H.M."/>
            <person name="Lee H.J."/>
            <person name="Kim J.M."/>
            <person name="Jeon C.O."/>
        </authorList>
    </citation>
    <scope>NUCLEOTIDE SEQUENCE [LARGE SCALE GENOMIC DNA]</scope>
    <source>
        <strain evidence="4 5">BD-a59</strain>
    </source>
</reference>
<proteinExistence type="predicted"/>
<name>G7UN08_PSEUP</name>
<organism evidence="4 5">
    <name type="scientific">Pseudoxanthomonas spadix (strain BD-a59)</name>
    <dbReference type="NCBI Taxonomy" id="1045855"/>
    <lineage>
        <taxon>Bacteria</taxon>
        <taxon>Pseudomonadati</taxon>
        <taxon>Pseudomonadota</taxon>
        <taxon>Gammaproteobacteria</taxon>
        <taxon>Lysobacterales</taxon>
        <taxon>Lysobacteraceae</taxon>
        <taxon>Pseudoxanthomonas</taxon>
    </lineage>
</organism>
<dbReference type="PANTHER" id="PTHR30163">
    <property type="entry name" value="MEMBRANE-BOUND LYTIC MUREIN TRANSGLYCOSYLASE B"/>
    <property type="match status" value="1"/>
</dbReference>
<dbReference type="InterPro" id="IPR031304">
    <property type="entry name" value="SLT_2"/>
</dbReference>
<dbReference type="AlphaFoldDB" id="G7UN08"/>
<dbReference type="EMBL" id="CP003093">
    <property type="protein sequence ID" value="AER55319.1"/>
    <property type="molecule type" value="Genomic_DNA"/>
</dbReference>
<sequence>MNKRGQVTDKSGFISARCVLTSPPMIRRALACLFTLGLVACASQPKPSTPPKQTGQQPARPPLPVPAAKPAETAVEQRTDAAVLDLTPVPFEIARANFITDTAARFNLEPAWIEAILARAQWREDTIKLMSRPAERTIGWSEYRPRFITASRIAAGQKFLAAHRAELTRVQDRTGVPAEIIVAILGVETSYGGYTGKTPVVDALYTLAFRYPRTGDPARAQYEARRERFFRDELAQLLVLSREQDLDLAALTGSYAGAMGLGQFMPSSYRQFGVDGDGDGRIDLLTDLDDVFSSVAHYFVNKGGAYGWKRGGPVAVQATLAPGREPFEPLDWTPTWTLSELATRGYTPMAPVPQGETATPVTLAAANGPQYWLGFRNYYAITRYNNSKMYAMAVWQLSEAIAGRALPPA</sequence>
<feature type="domain" description="Transglycosylase SLT" evidence="3">
    <location>
        <begin position="95"/>
        <end position="399"/>
    </location>
</feature>
<dbReference type="GO" id="GO:0008933">
    <property type="term" value="F:peptidoglycan lytic transglycosylase activity"/>
    <property type="evidence" value="ECO:0007669"/>
    <property type="project" value="TreeGrafter"/>
</dbReference>
<dbReference type="InterPro" id="IPR043426">
    <property type="entry name" value="MltB-like"/>
</dbReference>
<gene>
    <name evidence="4" type="ordered locus">DSC_03330</name>
</gene>
<dbReference type="Pfam" id="PF13406">
    <property type="entry name" value="SLT_2"/>
    <property type="match status" value="1"/>
</dbReference>
<dbReference type="KEGG" id="psd:DSC_03330"/>
<dbReference type="NCBIfam" id="TIGR02282">
    <property type="entry name" value="MltB"/>
    <property type="match status" value="1"/>
</dbReference>
<evidence type="ECO:0000259" key="3">
    <source>
        <dbReference type="Pfam" id="PF13406"/>
    </source>
</evidence>
<feature type="active site" evidence="1">
    <location>
        <position position="188"/>
    </location>
</feature>
<accession>G7UN08</accession>
<dbReference type="InterPro" id="IPR011757">
    <property type="entry name" value="Lytic_transglycosylase_MltB"/>
</dbReference>
<dbReference type="CDD" id="cd13399">
    <property type="entry name" value="Slt35-like"/>
    <property type="match status" value="1"/>
</dbReference>
<evidence type="ECO:0000313" key="4">
    <source>
        <dbReference type="EMBL" id="AER55319.1"/>
    </source>
</evidence>
<evidence type="ECO:0000256" key="2">
    <source>
        <dbReference type="SAM" id="MobiDB-lite"/>
    </source>
</evidence>
<protein>
    <submittedName>
        <fullName evidence="4">Membrane-bound lytic transglycosylase</fullName>
    </submittedName>
</protein>
<dbReference type="eggNOG" id="COG2951">
    <property type="taxonomic scope" value="Bacteria"/>
</dbReference>
<dbReference type="SUPFAM" id="SSF53955">
    <property type="entry name" value="Lysozyme-like"/>
    <property type="match status" value="1"/>
</dbReference>
<dbReference type="FunFam" id="1.10.8.350:FF:000001">
    <property type="entry name" value="Lytic murein transglycosylase B"/>
    <property type="match status" value="1"/>
</dbReference>
<evidence type="ECO:0000313" key="5">
    <source>
        <dbReference type="Proteomes" id="UP000005870"/>
    </source>
</evidence>
<dbReference type="Proteomes" id="UP000005870">
    <property type="component" value="Chromosome"/>
</dbReference>
<evidence type="ECO:0000256" key="1">
    <source>
        <dbReference type="PIRSR" id="PIRSR611757-1"/>
    </source>
</evidence>
<keyword evidence="5" id="KW-1185">Reference proteome</keyword>
<feature type="region of interest" description="Disordered" evidence="2">
    <location>
        <begin position="45"/>
        <end position="72"/>
    </location>
</feature>
<dbReference type="STRING" id="1045855.DSC_03330"/>
<dbReference type="GO" id="GO:0009253">
    <property type="term" value="P:peptidoglycan catabolic process"/>
    <property type="evidence" value="ECO:0007669"/>
    <property type="project" value="TreeGrafter"/>
</dbReference>